<sequence length="238" mass="27840">LDTRIEYRPLEFLSSVPRRGAENSGTCNGTREPLSEQNDEFGTQSVSTVKMENKQCNIFFGRWVKDDSYPYYPAGSCPHIDESFNCFRNARPDKDYEQWRWQPNDCSIPRLNATHMLERLRNKRLAFVGDSLNRNMWESLVCILRHAVQDKKQMYEISGSHDFKKEGFYAFRFEDYNCSVEFVRAPFLVQEWENGGENGSNTTLRLDVMDSFATKYKEAHILVFNTGHWWTHGKTSQG</sequence>
<evidence type="ECO:0000313" key="11">
    <source>
        <dbReference type="Proteomes" id="UP000824469"/>
    </source>
</evidence>
<dbReference type="GO" id="GO:0005794">
    <property type="term" value="C:Golgi apparatus"/>
    <property type="evidence" value="ECO:0007669"/>
    <property type="project" value="TreeGrafter"/>
</dbReference>
<keyword evidence="4" id="KW-0735">Signal-anchor</keyword>
<evidence type="ECO:0000256" key="4">
    <source>
        <dbReference type="ARBA" id="ARBA00022968"/>
    </source>
</evidence>
<feature type="region of interest" description="Disordered" evidence="7">
    <location>
        <begin position="18"/>
        <end position="40"/>
    </location>
</feature>
<dbReference type="PANTHER" id="PTHR32285">
    <property type="entry name" value="PROTEIN TRICHOME BIREFRINGENCE-LIKE 9-RELATED"/>
    <property type="match status" value="1"/>
</dbReference>
<keyword evidence="11" id="KW-1185">Reference proteome</keyword>
<evidence type="ECO:0000313" key="10">
    <source>
        <dbReference type="EMBL" id="KAH9314288.1"/>
    </source>
</evidence>
<dbReference type="InterPro" id="IPR025846">
    <property type="entry name" value="TBL_N"/>
</dbReference>
<evidence type="ECO:0000256" key="6">
    <source>
        <dbReference type="ARBA" id="ARBA00023136"/>
    </source>
</evidence>
<dbReference type="Pfam" id="PF14416">
    <property type="entry name" value="PMR5N"/>
    <property type="match status" value="1"/>
</dbReference>
<dbReference type="EMBL" id="JAHRHJ020000005">
    <property type="protein sequence ID" value="KAH9314288.1"/>
    <property type="molecule type" value="Genomic_DNA"/>
</dbReference>
<evidence type="ECO:0000259" key="9">
    <source>
        <dbReference type="Pfam" id="PF14416"/>
    </source>
</evidence>
<dbReference type="PANTHER" id="PTHR32285:SF208">
    <property type="entry name" value="PROTEIN TRICHOME BIREFRINGENCE-LIKE 2"/>
    <property type="match status" value="1"/>
</dbReference>
<proteinExistence type="inferred from homology"/>
<evidence type="ECO:0000256" key="5">
    <source>
        <dbReference type="ARBA" id="ARBA00022989"/>
    </source>
</evidence>
<protein>
    <recommendedName>
        <fullName evidence="12">Trichome birefringence-like N-terminal domain-containing protein</fullName>
    </recommendedName>
</protein>
<dbReference type="InterPro" id="IPR029962">
    <property type="entry name" value="TBL"/>
</dbReference>
<dbReference type="Pfam" id="PF13839">
    <property type="entry name" value="PC-Esterase"/>
    <property type="match status" value="1"/>
</dbReference>
<feature type="domain" description="Trichome birefringence-like C-terminal" evidence="8">
    <location>
        <begin position="108"/>
        <end position="235"/>
    </location>
</feature>
<feature type="non-terminal residue" evidence="10">
    <location>
        <position position="1"/>
    </location>
</feature>
<feature type="domain" description="Trichome birefringence-like N-terminal" evidence="9">
    <location>
        <begin position="54"/>
        <end position="107"/>
    </location>
</feature>
<gene>
    <name evidence="10" type="ORF">KI387_022915</name>
</gene>
<dbReference type="InterPro" id="IPR026057">
    <property type="entry name" value="TBL_C"/>
</dbReference>
<evidence type="ECO:0000256" key="7">
    <source>
        <dbReference type="SAM" id="MobiDB-lite"/>
    </source>
</evidence>
<keyword evidence="5" id="KW-1133">Transmembrane helix</keyword>
<reference evidence="10 11" key="1">
    <citation type="journal article" date="2021" name="Nat. Plants">
        <title>The Taxus genome provides insights into paclitaxel biosynthesis.</title>
        <authorList>
            <person name="Xiong X."/>
            <person name="Gou J."/>
            <person name="Liao Q."/>
            <person name="Li Y."/>
            <person name="Zhou Q."/>
            <person name="Bi G."/>
            <person name="Li C."/>
            <person name="Du R."/>
            <person name="Wang X."/>
            <person name="Sun T."/>
            <person name="Guo L."/>
            <person name="Liang H."/>
            <person name="Lu P."/>
            <person name="Wu Y."/>
            <person name="Zhang Z."/>
            <person name="Ro D.K."/>
            <person name="Shang Y."/>
            <person name="Huang S."/>
            <person name="Yan J."/>
        </authorList>
    </citation>
    <scope>NUCLEOTIDE SEQUENCE [LARGE SCALE GENOMIC DNA]</scope>
    <source>
        <strain evidence="10">Ta-2019</strain>
    </source>
</reference>
<evidence type="ECO:0000256" key="2">
    <source>
        <dbReference type="ARBA" id="ARBA00007727"/>
    </source>
</evidence>
<evidence type="ECO:0000259" key="8">
    <source>
        <dbReference type="Pfam" id="PF13839"/>
    </source>
</evidence>
<organism evidence="10 11">
    <name type="scientific">Taxus chinensis</name>
    <name type="common">Chinese yew</name>
    <name type="synonym">Taxus wallichiana var. chinensis</name>
    <dbReference type="NCBI Taxonomy" id="29808"/>
    <lineage>
        <taxon>Eukaryota</taxon>
        <taxon>Viridiplantae</taxon>
        <taxon>Streptophyta</taxon>
        <taxon>Embryophyta</taxon>
        <taxon>Tracheophyta</taxon>
        <taxon>Spermatophyta</taxon>
        <taxon>Pinopsida</taxon>
        <taxon>Pinidae</taxon>
        <taxon>Conifers II</taxon>
        <taxon>Cupressales</taxon>
        <taxon>Taxaceae</taxon>
        <taxon>Taxus</taxon>
    </lineage>
</organism>
<accession>A0AA38G3S9</accession>
<evidence type="ECO:0000256" key="1">
    <source>
        <dbReference type="ARBA" id="ARBA00004167"/>
    </source>
</evidence>
<dbReference type="OMA" id="WENGGEN"/>
<evidence type="ECO:0008006" key="12">
    <source>
        <dbReference type="Google" id="ProtNLM"/>
    </source>
</evidence>
<evidence type="ECO:0000256" key="3">
    <source>
        <dbReference type="ARBA" id="ARBA00022692"/>
    </source>
</evidence>
<comment type="similarity">
    <text evidence="2">Belongs to the PC-esterase family. TBL subfamily.</text>
</comment>
<dbReference type="Proteomes" id="UP000824469">
    <property type="component" value="Unassembled WGS sequence"/>
</dbReference>
<feature type="non-terminal residue" evidence="10">
    <location>
        <position position="238"/>
    </location>
</feature>
<dbReference type="GO" id="GO:0016413">
    <property type="term" value="F:O-acetyltransferase activity"/>
    <property type="evidence" value="ECO:0007669"/>
    <property type="project" value="InterPro"/>
</dbReference>
<dbReference type="GO" id="GO:0016020">
    <property type="term" value="C:membrane"/>
    <property type="evidence" value="ECO:0007669"/>
    <property type="project" value="UniProtKB-SubCell"/>
</dbReference>
<comment type="subcellular location">
    <subcellularLocation>
        <location evidence="1">Membrane</location>
        <topology evidence="1">Single-pass membrane protein</topology>
    </subcellularLocation>
</comment>
<keyword evidence="3" id="KW-0812">Transmembrane</keyword>
<comment type="caution">
    <text evidence="10">The sequence shown here is derived from an EMBL/GenBank/DDBJ whole genome shotgun (WGS) entry which is preliminary data.</text>
</comment>
<name>A0AA38G3S9_TAXCH</name>
<dbReference type="AlphaFoldDB" id="A0AA38G3S9"/>
<keyword evidence="6" id="KW-0472">Membrane</keyword>